<dbReference type="NCBIfam" id="NF037970">
    <property type="entry name" value="vanZ_1"/>
    <property type="match status" value="1"/>
</dbReference>
<dbReference type="Proteomes" id="UP000265643">
    <property type="component" value="Unassembled WGS sequence"/>
</dbReference>
<dbReference type="AlphaFoldDB" id="A0A391PIC6"/>
<dbReference type="Pfam" id="PF04892">
    <property type="entry name" value="VanZ"/>
    <property type="match status" value="1"/>
</dbReference>
<feature type="compositionally biased region" description="Basic residues" evidence="1">
    <location>
        <begin position="174"/>
        <end position="186"/>
    </location>
</feature>
<keyword evidence="2" id="KW-1133">Transmembrane helix</keyword>
<dbReference type="EMBL" id="BHGK01000001">
    <property type="protein sequence ID" value="GCA66312.1"/>
    <property type="molecule type" value="Genomic_DNA"/>
</dbReference>
<gene>
    <name evidence="4" type="ORF">KGMB01110_07480</name>
</gene>
<feature type="domain" description="VanZ-like" evidence="3">
    <location>
        <begin position="16"/>
        <end position="152"/>
    </location>
</feature>
<feature type="region of interest" description="Disordered" evidence="1">
    <location>
        <begin position="174"/>
        <end position="211"/>
    </location>
</feature>
<dbReference type="RefSeq" id="WP_119297601.1">
    <property type="nucleotide sequence ID" value="NZ_BHGK01000001.1"/>
</dbReference>
<organism evidence="4 5">
    <name type="scientific">Mediterraneibacter butyricigenes</name>
    <dbReference type="NCBI Taxonomy" id="2316025"/>
    <lineage>
        <taxon>Bacteria</taxon>
        <taxon>Bacillati</taxon>
        <taxon>Bacillota</taxon>
        <taxon>Clostridia</taxon>
        <taxon>Lachnospirales</taxon>
        <taxon>Lachnospiraceae</taxon>
        <taxon>Mediterraneibacter</taxon>
    </lineage>
</organism>
<protein>
    <recommendedName>
        <fullName evidence="3">VanZ-like domain-containing protein</fullName>
    </recommendedName>
</protein>
<feature type="transmembrane region" description="Helical" evidence="2">
    <location>
        <begin position="104"/>
        <end position="121"/>
    </location>
</feature>
<evidence type="ECO:0000313" key="4">
    <source>
        <dbReference type="EMBL" id="GCA66312.1"/>
    </source>
</evidence>
<keyword evidence="2" id="KW-0472">Membrane</keyword>
<keyword evidence="5" id="KW-1185">Reference proteome</keyword>
<keyword evidence="2" id="KW-0812">Transmembrane</keyword>
<feature type="transmembrane region" description="Helical" evidence="2">
    <location>
        <begin position="141"/>
        <end position="164"/>
    </location>
</feature>
<dbReference type="InterPro" id="IPR006976">
    <property type="entry name" value="VanZ-like"/>
</dbReference>
<feature type="compositionally biased region" description="Polar residues" evidence="1">
    <location>
        <begin position="198"/>
        <end position="207"/>
    </location>
</feature>
<feature type="transmembrane region" description="Helical" evidence="2">
    <location>
        <begin position="80"/>
        <end position="97"/>
    </location>
</feature>
<evidence type="ECO:0000259" key="3">
    <source>
        <dbReference type="Pfam" id="PF04892"/>
    </source>
</evidence>
<reference evidence="5" key="1">
    <citation type="submission" date="2018-09" db="EMBL/GenBank/DDBJ databases">
        <title>Draft Genome Sequence of Mediterraneibacter sp. KCTC 15684.</title>
        <authorList>
            <person name="Kim J.S."/>
            <person name="Han K.I."/>
            <person name="Suh M.K."/>
            <person name="Lee K.C."/>
            <person name="Eom M.K."/>
            <person name="Lee J.H."/>
            <person name="Park S.H."/>
            <person name="Kang S.W."/>
            <person name="Park J.E."/>
            <person name="Oh B.S."/>
            <person name="Yu S.Y."/>
            <person name="Choi S.H."/>
            <person name="Lee D.H."/>
            <person name="Yoon H."/>
            <person name="Kim B."/>
            <person name="Yang S.J."/>
            <person name="Lee J.S."/>
        </authorList>
    </citation>
    <scope>NUCLEOTIDE SEQUENCE [LARGE SCALE GENOMIC DNA]</scope>
    <source>
        <strain evidence="5">KCTC 15684</strain>
    </source>
</reference>
<evidence type="ECO:0000256" key="1">
    <source>
        <dbReference type="SAM" id="MobiDB-lite"/>
    </source>
</evidence>
<evidence type="ECO:0000256" key="2">
    <source>
        <dbReference type="SAM" id="Phobius"/>
    </source>
</evidence>
<comment type="caution">
    <text evidence="4">The sequence shown here is derived from an EMBL/GenBank/DDBJ whole genome shotgun (WGS) entry which is preliminary data.</text>
</comment>
<sequence>MKHFVTFFLKPLSFLPALVMMYAIYSFSAQTGTESGNLSHMISVKIVETASDTLQKDLDDWEVEELADHIEFYVRKAAHMTEYFLLAIAVSFPLYVYGLRGFPLLLFAGLICVGFACGDEYHQSFVDERGPSVRDVCIDSVGVFFGIMLVRIVCWTFLAPVRVVESLTGLGRRDRHSHRKRSHSNHSYRTSYDRRNSYGRNDGSQMSERAIEKRNQELLKKEGRRHIY</sequence>
<accession>A0A391PIC6</accession>
<name>A0A391PIC6_9FIRM</name>
<feature type="transmembrane region" description="Helical" evidence="2">
    <location>
        <begin position="7"/>
        <end position="25"/>
    </location>
</feature>
<evidence type="ECO:0000313" key="5">
    <source>
        <dbReference type="Proteomes" id="UP000265643"/>
    </source>
</evidence>
<proteinExistence type="predicted"/>